<feature type="domain" description="NADP-dependent oxidoreductase" evidence="1">
    <location>
        <begin position="16"/>
        <end position="278"/>
    </location>
</feature>
<dbReference type="SUPFAM" id="SSF51430">
    <property type="entry name" value="NAD(P)-linked oxidoreductase"/>
    <property type="match status" value="1"/>
</dbReference>
<proteinExistence type="predicted"/>
<dbReference type="InterPro" id="IPR053135">
    <property type="entry name" value="AKR2_Oxidoreductase"/>
</dbReference>
<dbReference type="InterPro" id="IPR036812">
    <property type="entry name" value="NAD(P)_OxRdtase_dom_sf"/>
</dbReference>
<name>A0A8J7Q639_9BACT</name>
<dbReference type="EMBL" id="JAFREP010000007">
    <property type="protein sequence ID" value="MBO1318736.1"/>
    <property type="molecule type" value="Genomic_DNA"/>
</dbReference>
<dbReference type="PANTHER" id="PTHR43312">
    <property type="entry name" value="D-THREO-ALDOSE 1-DEHYDROGENASE"/>
    <property type="match status" value="1"/>
</dbReference>
<gene>
    <name evidence="2" type="ORF">J3U88_09710</name>
</gene>
<reference evidence="2" key="1">
    <citation type="submission" date="2021-03" db="EMBL/GenBank/DDBJ databases">
        <authorList>
            <person name="Wang G."/>
        </authorList>
    </citation>
    <scope>NUCLEOTIDE SEQUENCE</scope>
    <source>
        <strain evidence="2">KCTC 12899</strain>
    </source>
</reference>
<dbReference type="Gene3D" id="3.20.20.100">
    <property type="entry name" value="NADP-dependent oxidoreductase domain"/>
    <property type="match status" value="1"/>
</dbReference>
<protein>
    <submittedName>
        <fullName evidence="2">Aldo/keto reductase</fullName>
    </submittedName>
</protein>
<sequence>MDMRDLGTTGLTVSALGFGAGSIGADNQQDADIEKLLNRVLDLGINLIDTSIGYGRSEERIGRFLKHRRQEMVLATKVGYGIDGIPDWTYDCVTAGVERALKVLQTDTIDIIHLHTCDLPTLQRGEVTQALQDAKQAGKVRVIGYAGDNEPLLYAIDSGAFGSAIASVNLCDQRFINQGLWEAKQRGMGVIAKRPVANAPWRFAEQPRGHYCEPYWERLQTMDLHFDLPMQEVALRFAAFTYGIDSIIVGSTNLKHIRENLTAINKGALPKDMVNTLRDRFLECNNNWRSQI</sequence>
<dbReference type="InterPro" id="IPR023210">
    <property type="entry name" value="NADP_OxRdtase_dom"/>
</dbReference>
<organism evidence="2 3">
    <name type="scientific">Acanthopleuribacter pedis</name>
    <dbReference type="NCBI Taxonomy" id="442870"/>
    <lineage>
        <taxon>Bacteria</taxon>
        <taxon>Pseudomonadati</taxon>
        <taxon>Acidobacteriota</taxon>
        <taxon>Holophagae</taxon>
        <taxon>Acanthopleuribacterales</taxon>
        <taxon>Acanthopleuribacteraceae</taxon>
        <taxon>Acanthopleuribacter</taxon>
    </lineage>
</organism>
<evidence type="ECO:0000313" key="3">
    <source>
        <dbReference type="Proteomes" id="UP000664417"/>
    </source>
</evidence>
<accession>A0A8J7Q639</accession>
<dbReference type="RefSeq" id="WP_207858415.1">
    <property type="nucleotide sequence ID" value="NZ_JAFREP010000007.1"/>
</dbReference>
<dbReference type="Pfam" id="PF00248">
    <property type="entry name" value="Aldo_ket_red"/>
    <property type="match status" value="1"/>
</dbReference>
<dbReference type="CDD" id="cd19095">
    <property type="entry name" value="AKR_PA4992-like"/>
    <property type="match status" value="1"/>
</dbReference>
<dbReference type="PANTHER" id="PTHR43312:SF1">
    <property type="entry name" value="NADP-DEPENDENT OXIDOREDUCTASE DOMAIN-CONTAINING PROTEIN"/>
    <property type="match status" value="1"/>
</dbReference>
<dbReference type="AlphaFoldDB" id="A0A8J7Q639"/>
<dbReference type="Proteomes" id="UP000664417">
    <property type="component" value="Unassembled WGS sequence"/>
</dbReference>
<keyword evidence="3" id="KW-1185">Reference proteome</keyword>
<evidence type="ECO:0000313" key="2">
    <source>
        <dbReference type="EMBL" id="MBO1318736.1"/>
    </source>
</evidence>
<evidence type="ECO:0000259" key="1">
    <source>
        <dbReference type="Pfam" id="PF00248"/>
    </source>
</evidence>
<comment type="caution">
    <text evidence="2">The sequence shown here is derived from an EMBL/GenBank/DDBJ whole genome shotgun (WGS) entry which is preliminary data.</text>
</comment>